<gene>
    <name evidence="1" type="ORF">XENOCAPTIV_023357</name>
</gene>
<sequence>VKTLVGGFRFGVLKFKDAITRLYFGFPGFRAHYLLGVYSVEDLDNLLGHRLPTLNPSTKWEIRNVSGVRMG</sequence>
<dbReference type="EMBL" id="JAHRIN010080940">
    <property type="protein sequence ID" value="MEQ2219764.1"/>
    <property type="molecule type" value="Genomic_DNA"/>
</dbReference>
<feature type="non-terminal residue" evidence="1">
    <location>
        <position position="1"/>
    </location>
</feature>
<dbReference type="Proteomes" id="UP001434883">
    <property type="component" value="Unassembled WGS sequence"/>
</dbReference>
<keyword evidence="2" id="KW-1185">Reference proteome</keyword>
<proteinExistence type="predicted"/>
<protein>
    <submittedName>
        <fullName evidence="1">Uncharacterized protein</fullName>
    </submittedName>
</protein>
<organism evidence="1 2">
    <name type="scientific">Xenoophorus captivus</name>
    <dbReference type="NCBI Taxonomy" id="1517983"/>
    <lineage>
        <taxon>Eukaryota</taxon>
        <taxon>Metazoa</taxon>
        <taxon>Chordata</taxon>
        <taxon>Craniata</taxon>
        <taxon>Vertebrata</taxon>
        <taxon>Euteleostomi</taxon>
        <taxon>Actinopterygii</taxon>
        <taxon>Neopterygii</taxon>
        <taxon>Teleostei</taxon>
        <taxon>Neoteleostei</taxon>
        <taxon>Acanthomorphata</taxon>
        <taxon>Ovalentaria</taxon>
        <taxon>Atherinomorphae</taxon>
        <taxon>Cyprinodontiformes</taxon>
        <taxon>Goodeidae</taxon>
        <taxon>Xenoophorus</taxon>
    </lineage>
</organism>
<name>A0ABV0SHK0_9TELE</name>
<accession>A0ABV0SHK0</accession>
<evidence type="ECO:0000313" key="2">
    <source>
        <dbReference type="Proteomes" id="UP001434883"/>
    </source>
</evidence>
<reference evidence="1 2" key="1">
    <citation type="submission" date="2021-06" db="EMBL/GenBank/DDBJ databases">
        <authorList>
            <person name="Palmer J.M."/>
        </authorList>
    </citation>
    <scope>NUCLEOTIDE SEQUENCE [LARGE SCALE GENOMIC DNA]</scope>
    <source>
        <strain evidence="1 2">XC_2019</strain>
        <tissue evidence="1">Muscle</tissue>
    </source>
</reference>
<evidence type="ECO:0000313" key="1">
    <source>
        <dbReference type="EMBL" id="MEQ2219764.1"/>
    </source>
</evidence>
<comment type="caution">
    <text evidence="1">The sequence shown here is derived from an EMBL/GenBank/DDBJ whole genome shotgun (WGS) entry which is preliminary data.</text>
</comment>